<dbReference type="GO" id="GO:0008270">
    <property type="term" value="F:zinc ion binding"/>
    <property type="evidence" value="ECO:0007669"/>
    <property type="project" value="UniProtKB-KW"/>
</dbReference>
<evidence type="ECO:0000256" key="3">
    <source>
        <dbReference type="ARBA" id="ARBA00022771"/>
    </source>
</evidence>
<dbReference type="GO" id="GO:0043186">
    <property type="term" value="C:P granule"/>
    <property type="evidence" value="ECO:0007669"/>
    <property type="project" value="UniProtKB-ARBA"/>
</dbReference>
<sequence>MSSEDYKFAAKLAHLESLETSQDDEMYEVESRGNVTCPPDIINQFNFSDLNESMAREMDELSKQDRIFHSEMRATINSAIIAQDPCTLPDDVREELMKQKRKDEAYKTALCESFRKTKTCAYGENCRFAHGVDELRLPPNPRGRNHPKYKTVLCDKFSTTGNCKYGIRCQFIHKIVNPLIVAQMRPDDFLQQSFVGRSYGSTAPHQYGRQVDLNQSMPHSNSRRDDMARAFARAVDHNPHISRLARVVETRNPFNNFQKGL</sequence>
<dbReference type="SMART" id="SM00356">
    <property type="entry name" value="ZnF_C3H1"/>
    <property type="match status" value="2"/>
</dbReference>
<name>A0A8S1H9I6_9PELO</name>
<dbReference type="OrthoDB" id="410307at2759"/>
<feature type="domain" description="C3H1-type" evidence="6">
    <location>
        <begin position="148"/>
        <end position="176"/>
    </location>
</feature>
<evidence type="ECO:0000313" key="7">
    <source>
        <dbReference type="EMBL" id="CAD6192057.1"/>
    </source>
</evidence>
<dbReference type="FunFam" id="4.10.1000.10:FF:000001">
    <property type="entry name" value="zinc finger CCCH domain-containing protein 15-like"/>
    <property type="match status" value="1"/>
</dbReference>
<dbReference type="GO" id="GO:0080090">
    <property type="term" value="P:regulation of primary metabolic process"/>
    <property type="evidence" value="ECO:0007669"/>
    <property type="project" value="UniProtKB-ARBA"/>
</dbReference>
<protein>
    <recommendedName>
        <fullName evidence="6">C3H1-type domain-containing protein</fullName>
    </recommendedName>
</protein>
<organism evidence="7 8">
    <name type="scientific">Caenorhabditis auriculariae</name>
    <dbReference type="NCBI Taxonomy" id="2777116"/>
    <lineage>
        <taxon>Eukaryota</taxon>
        <taxon>Metazoa</taxon>
        <taxon>Ecdysozoa</taxon>
        <taxon>Nematoda</taxon>
        <taxon>Chromadorea</taxon>
        <taxon>Rhabditida</taxon>
        <taxon>Rhabditina</taxon>
        <taxon>Rhabditomorpha</taxon>
        <taxon>Rhabditoidea</taxon>
        <taxon>Rhabditidae</taxon>
        <taxon>Peloderinae</taxon>
        <taxon>Caenorhabditis</taxon>
    </lineage>
</organism>
<feature type="zinc finger region" description="C3H1-type" evidence="5">
    <location>
        <begin position="105"/>
        <end position="133"/>
    </location>
</feature>
<dbReference type="AlphaFoldDB" id="A0A8S1H9I6"/>
<keyword evidence="4 5" id="KW-0862">Zinc</keyword>
<keyword evidence="2" id="KW-0677">Repeat</keyword>
<dbReference type="Gene3D" id="4.10.1000.10">
    <property type="entry name" value="Zinc finger, CCCH-type"/>
    <property type="match status" value="1"/>
</dbReference>
<evidence type="ECO:0000313" key="8">
    <source>
        <dbReference type="Proteomes" id="UP000835052"/>
    </source>
</evidence>
<dbReference type="FunFam" id="4.10.1000.10:FF:000018">
    <property type="entry name" value="Zinc finger protein"/>
    <property type="match status" value="1"/>
</dbReference>
<keyword evidence="3 5" id="KW-0863">Zinc-finger</keyword>
<dbReference type="PANTHER" id="PTHR12547:SF110">
    <property type="entry name" value="C3H1-TYPE DOMAIN-CONTAINING PROTEIN-RELATED"/>
    <property type="match status" value="1"/>
</dbReference>
<dbReference type="InterPro" id="IPR036855">
    <property type="entry name" value="Znf_CCCH_sf"/>
</dbReference>
<evidence type="ECO:0000256" key="2">
    <source>
        <dbReference type="ARBA" id="ARBA00022737"/>
    </source>
</evidence>
<gene>
    <name evidence="7" type="ORF">CAUJ_LOCUS7976</name>
</gene>
<comment type="caution">
    <text evidence="7">The sequence shown here is derived from an EMBL/GenBank/DDBJ whole genome shotgun (WGS) entry which is preliminary data.</text>
</comment>
<dbReference type="Pfam" id="PF00642">
    <property type="entry name" value="zf-CCCH"/>
    <property type="match status" value="2"/>
</dbReference>
<reference evidence="7" key="1">
    <citation type="submission" date="2020-10" db="EMBL/GenBank/DDBJ databases">
        <authorList>
            <person name="Kikuchi T."/>
        </authorList>
    </citation>
    <scope>NUCLEOTIDE SEQUENCE</scope>
    <source>
        <strain evidence="7">NKZ352</strain>
    </source>
</reference>
<evidence type="ECO:0000256" key="4">
    <source>
        <dbReference type="ARBA" id="ARBA00022833"/>
    </source>
</evidence>
<evidence type="ECO:0000256" key="5">
    <source>
        <dbReference type="PROSITE-ProRule" id="PRU00723"/>
    </source>
</evidence>
<evidence type="ECO:0000256" key="1">
    <source>
        <dbReference type="ARBA" id="ARBA00022723"/>
    </source>
</evidence>
<dbReference type="PANTHER" id="PTHR12547">
    <property type="entry name" value="CCCH ZINC FINGER/TIS11-RELATED"/>
    <property type="match status" value="1"/>
</dbReference>
<accession>A0A8S1H9I6</accession>
<dbReference type="InterPro" id="IPR045877">
    <property type="entry name" value="ZFP36-like"/>
</dbReference>
<dbReference type="EMBL" id="CAJGYM010000025">
    <property type="protein sequence ID" value="CAD6192057.1"/>
    <property type="molecule type" value="Genomic_DNA"/>
</dbReference>
<dbReference type="PROSITE" id="PS50103">
    <property type="entry name" value="ZF_C3H1"/>
    <property type="match status" value="2"/>
</dbReference>
<dbReference type="GO" id="GO:0030154">
    <property type="term" value="P:cell differentiation"/>
    <property type="evidence" value="ECO:0007669"/>
    <property type="project" value="UniProtKB-ARBA"/>
</dbReference>
<keyword evidence="1 5" id="KW-0479">Metal-binding</keyword>
<dbReference type="InterPro" id="IPR000571">
    <property type="entry name" value="Znf_CCCH"/>
</dbReference>
<feature type="domain" description="C3H1-type" evidence="6">
    <location>
        <begin position="105"/>
        <end position="133"/>
    </location>
</feature>
<proteinExistence type="predicted"/>
<dbReference type="GO" id="GO:0003730">
    <property type="term" value="F:mRNA 3'-UTR binding"/>
    <property type="evidence" value="ECO:0007669"/>
    <property type="project" value="TreeGrafter"/>
</dbReference>
<evidence type="ECO:0000259" key="6">
    <source>
        <dbReference type="PROSITE" id="PS50103"/>
    </source>
</evidence>
<keyword evidence="8" id="KW-1185">Reference proteome</keyword>
<dbReference type="GO" id="GO:0005829">
    <property type="term" value="C:cytosol"/>
    <property type="evidence" value="ECO:0007669"/>
    <property type="project" value="TreeGrafter"/>
</dbReference>
<dbReference type="Gene3D" id="6.10.250.3220">
    <property type="match status" value="1"/>
</dbReference>
<dbReference type="Proteomes" id="UP000835052">
    <property type="component" value="Unassembled WGS sequence"/>
</dbReference>
<dbReference type="SUPFAM" id="SSF90229">
    <property type="entry name" value="CCCH zinc finger"/>
    <property type="match status" value="2"/>
</dbReference>
<dbReference type="GO" id="GO:0010468">
    <property type="term" value="P:regulation of gene expression"/>
    <property type="evidence" value="ECO:0007669"/>
    <property type="project" value="UniProtKB-ARBA"/>
</dbReference>
<feature type="zinc finger region" description="C3H1-type" evidence="5">
    <location>
        <begin position="148"/>
        <end position="176"/>
    </location>
</feature>